<evidence type="ECO:0000256" key="3">
    <source>
        <dbReference type="ARBA" id="ARBA00022448"/>
    </source>
</evidence>
<keyword evidence="5 8" id="KW-0812">Transmembrane</keyword>
<organism evidence="9">
    <name type="scientific">Vibrio sp. HB236076</name>
    <dbReference type="NCBI Taxonomy" id="3232307"/>
    <lineage>
        <taxon>Bacteria</taxon>
        <taxon>Pseudomonadati</taxon>
        <taxon>Pseudomonadota</taxon>
        <taxon>Gammaproteobacteria</taxon>
        <taxon>Vibrionales</taxon>
        <taxon>Vibrionaceae</taxon>
        <taxon>Vibrio</taxon>
    </lineage>
</organism>
<dbReference type="SUPFAM" id="SSF81345">
    <property type="entry name" value="ABC transporter involved in vitamin B12 uptake, BtuC"/>
    <property type="match status" value="1"/>
</dbReference>
<feature type="transmembrane region" description="Helical" evidence="8">
    <location>
        <begin position="134"/>
        <end position="154"/>
    </location>
</feature>
<evidence type="ECO:0000256" key="8">
    <source>
        <dbReference type="SAM" id="Phobius"/>
    </source>
</evidence>
<dbReference type="EMBL" id="CP162601">
    <property type="protein sequence ID" value="XDK24338.1"/>
    <property type="molecule type" value="Genomic_DNA"/>
</dbReference>
<dbReference type="InterPro" id="IPR037294">
    <property type="entry name" value="ABC_BtuC-like"/>
</dbReference>
<evidence type="ECO:0000256" key="7">
    <source>
        <dbReference type="ARBA" id="ARBA00023136"/>
    </source>
</evidence>
<feature type="transmembrane region" description="Helical" evidence="8">
    <location>
        <begin position="256"/>
        <end position="280"/>
    </location>
</feature>
<evidence type="ECO:0000313" key="9">
    <source>
        <dbReference type="EMBL" id="XDK24338.1"/>
    </source>
</evidence>
<dbReference type="PANTHER" id="PTHR30472">
    <property type="entry name" value="FERRIC ENTEROBACTIN TRANSPORT SYSTEM PERMEASE PROTEIN"/>
    <property type="match status" value="1"/>
</dbReference>
<keyword evidence="3" id="KW-0813">Transport</keyword>
<feature type="transmembrane region" description="Helical" evidence="8">
    <location>
        <begin position="81"/>
        <end position="99"/>
    </location>
</feature>
<keyword evidence="7 8" id="KW-0472">Membrane</keyword>
<keyword evidence="6 8" id="KW-1133">Transmembrane helix</keyword>
<dbReference type="GO" id="GO:0033214">
    <property type="term" value="P:siderophore-iron import into cell"/>
    <property type="evidence" value="ECO:0007669"/>
    <property type="project" value="TreeGrafter"/>
</dbReference>
<dbReference type="GO" id="GO:0005886">
    <property type="term" value="C:plasma membrane"/>
    <property type="evidence" value="ECO:0007669"/>
    <property type="project" value="UniProtKB-SubCell"/>
</dbReference>
<feature type="transmembrane region" description="Helical" evidence="8">
    <location>
        <begin position="322"/>
        <end position="343"/>
    </location>
</feature>
<name>A0AB39HEL4_9VIBR</name>
<dbReference type="Gene3D" id="1.10.3470.10">
    <property type="entry name" value="ABC transporter involved in vitamin B12 uptake, BtuC"/>
    <property type="match status" value="1"/>
</dbReference>
<dbReference type="InterPro" id="IPR000522">
    <property type="entry name" value="ABC_transptr_permease_BtuC"/>
</dbReference>
<dbReference type="AlphaFoldDB" id="A0AB39HEL4"/>
<dbReference type="Pfam" id="PF01032">
    <property type="entry name" value="FecCD"/>
    <property type="match status" value="1"/>
</dbReference>
<evidence type="ECO:0000256" key="2">
    <source>
        <dbReference type="ARBA" id="ARBA00007935"/>
    </source>
</evidence>
<sequence length="346" mass="36594">MKQPLPLSDSLLVLGSWRFLYQKRSIVFGLISLAIVFVLMAYNMTLGSYPLALNTVFSTLMEPNGADIAHRIVWQIRLPRVVTALFVGAALGVSGCVFQSISKNALGSPDVIGFTTGAATGALLQIVLFGGQVLMVAIATILGGVLTAAAVYGLARKNGGVNGYRLILIGIGVGAMLSALNGLLLVKGDLDNAISANLWLAGSLQARTWSHAWPVVVGVMVLVPWVKGLSRALSYLEMGDELAQQAGISVEKVRRWAMLLAVLLAALATASAGPIAFIALAAPQLASRIVRSGQLAVISSACLGALLLLLADTLTQWQPWHWVLPIGRVTGMIGGMYLLWLLVKMK</sequence>
<dbReference type="GO" id="GO:0022857">
    <property type="term" value="F:transmembrane transporter activity"/>
    <property type="evidence" value="ECO:0007669"/>
    <property type="project" value="InterPro"/>
</dbReference>
<comment type="similarity">
    <text evidence="2">Belongs to the binding-protein-dependent transport system permease family. FecCD subfamily.</text>
</comment>
<dbReference type="CDD" id="cd06550">
    <property type="entry name" value="TM_ABC_iron-siderophores_like"/>
    <property type="match status" value="1"/>
</dbReference>
<keyword evidence="4" id="KW-1003">Cell membrane</keyword>
<protein>
    <submittedName>
        <fullName evidence="9">FecCD family ABC transporter permease</fullName>
    </submittedName>
</protein>
<dbReference type="PANTHER" id="PTHR30472:SF24">
    <property type="entry name" value="FERRIC ENTEROBACTIN TRANSPORT SYSTEM PERMEASE PROTEIN FEPG"/>
    <property type="match status" value="1"/>
</dbReference>
<gene>
    <name evidence="9" type="ORF">AB0763_08890</name>
</gene>
<feature type="transmembrane region" description="Helical" evidence="8">
    <location>
        <begin position="111"/>
        <end position="128"/>
    </location>
</feature>
<reference evidence="9" key="1">
    <citation type="submission" date="2024-07" db="EMBL/GenBank/DDBJ databases">
        <title>Genome Analysis of a Potential Novel Vibrio Species Secreting pH- and Thermo-stable Alginate Lyase and its Application in Producing Alginate Oligosaccharides.</title>
        <authorList>
            <person name="Huang H."/>
            <person name="Bao K."/>
        </authorList>
    </citation>
    <scope>NUCLEOTIDE SEQUENCE</scope>
    <source>
        <strain evidence="9">HB236076</strain>
    </source>
</reference>
<comment type="subcellular location">
    <subcellularLocation>
        <location evidence="1">Cell membrane</location>
        <topology evidence="1">Multi-pass membrane protein</topology>
    </subcellularLocation>
</comment>
<feature type="transmembrane region" description="Helical" evidence="8">
    <location>
        <begin position="292"/>
        <end position="310"/>
    </location>
</feature>
<evidence type="ECO:0000256" key="5">
    <source>
        <dbReference type="ARBA" id="ARBA00022692"/>
    </source>
</evidence>
<feature type="transmembrane region" description="Helical" evidence="8">
    <location>
        <begin position="166"/>
        <end position="186"/>
    </location>
</feature>
<evidence type="ECO:0000256" key="1">
    <source>
        <dbReference type="ARBA" id="ARBA00004651"/>
    </source>
</evidence>
<accession>A0AB39HEL4</accession>
<evidence type="ECO:0000256" key="6">
    <source>
        <dbReference type="ARBA" id="ARBA00022989"/>
    </source>
</evidence>
<evidence type="ECO:0000256" key="4">
    <source>
        <dbReference type="ARBA" id="ARBA00022475"/>
    </source>
</evidence>
<dbReference type="RefSeq" id="WP_306100396.1">
    <property type="nucleotide sequence ID" value="NZ_CP162601.1"/>
</dbReference>
<feature type="transmembrane region" description="Helical" evidence="8">
    <location>
        <begin position="26"/>
        <end position="44"/>
    </location>
</feature>
<proteinExistence type="inferred from homology"/>
<dbReference type="KEGG" id="vih:AB0763_08890"/>